<gene>
    <name evidence="3" type="ORF">CTI18_03430</name>
</gene>
<feature type="compositionally biased region" description="Polar residues" evidence="1">
    <location>
        <begin position="264"/>
        <end position="282"/>
    </location>
</feature>
<dbReference type="Pfam" id="PF03432">
    <property type="entry name" value="Relaxase"/>
    <property type="match status" value="1"/>
</dbReference>
<evidence type="ECO:0000259" key="2">
    <source>
        <dbReference type="Pfam" id="PF03432"/>
    </source>
</evidence>
<accession>A0A2G8IAC0</accession>
<evidence type="ECO:0000256" key="1">
    <source>
        <dbReference type="SAM" id="MobiDB-lite"/>
    </source>
</evidence>
<evidence type="ECO:0000313" key="4">
    <source>
        <dbReference type="Proteomes" id="UP000230046"/>
    </source>
</evidence>
<reference evidence="3 4" key="1">
    <citation type="submission" date="2017-11" db="EMBL/GenBank/DDBJ databases">
        <title>Genome sequencing of Prevotella intermedia KCOM 1653.</title>
        <authorList>
            <person name="Kook J.-K."/>
            <person name="Park S.-N."/>
            <person name="Lim Y.K."/>
        </authorList>
    </citation>
    <scope>NUCLEOTIDE SEQUENCE [LARGE SCALE GENOMIC DNA]</scope>
    <source>
        <strain evidence="3 4">KCOM 1653</strain>
    </source>
</reference>
<comment type="caution">
    <text evidence="3">The sequence shown here is derived from an EMBL/GenBank/DDBJ whole genome shotgun (WGS) entry which is preliminary data.</text>
</comment>
<dbReference type="Proteomes" id="UP000230046">
    <property type="component" value="Unassembled WGS sequence"/>
</dbReference>
<evidence type="ECO:0000313" key="3">
    <source>
        <dbReference type="EMBL" id="PIK20448.1"/>
    </source>
</evidence>
<sequence length="410" mass="46396">MIAKAKVISHGANAIRYSVDKDKAEIVKTNILPDDISPTAMWARMLALQKKYEDKLNRYHPLKRNMIRIEVSPTAEETKDWTMKDWQRLANDFIREFDAIDLSAKSKRKSAKATNLKDSQYVVALHRDSKSGIMHLHIDANRIDIKGNVNDAHFIYERAMMAASKIGQQRGWTDAQEVSQRNKDKITQDCLAVLAKMPYFDWGLYEKLLTQMGYNVMLKSDSKGQIRGYSIKRGNSIYKSSELGKGRCLMPSKIEQTWAKLHPQEQNKPVATSPKTATNGKQTKTASIARQMHTKNSTPVIRHFDFSTDEWHHYPVDIPQPCLDVIDKHIALDADNVFAKIGDVQKTAILLFAEYIDAATTIAAQSGGGGRGQTSGWGRDKDEDELSWAYRCAMMANRLCCSRKKRGIGQ</sequence>
<organism evidence="3 4">
    <name type="scientific">Prevotella intermedia</name>
    <dbReference type="NCBI Taxonomy" id="28131"/>
    <lineage>
        <taxon>Bacteria</taxon>
        <taxon>Pseudomonadati</taxon>
        <taxon>Bacteroidota</taxon>
        <taxon>Bacteroidia</taxon>
        <taxon>Bacteroidales</taxon>
        <taxon>Prevotellaceae</taxon>
        <taxon>Prevotella</taxon>
    </lineage>
</organism>
<name>A0A2G8IAC0_PREIN</name>
<protein>
    <submittedName>
        <fullName evidence="3">Relaxase</fullName>
    </submittedName>
</protein>
<feature type="region of interest" description="Disordered" evidence="1">
    <location>
        <begin position="262"/>
        <end position="282"/>
    </location>
</feature>
<feature type="domain" description="MobA/VirD2-like nuclease" evidence="2">
    <location>
        <begin position="21"/>
        <end position="172"/>
    </location>
</feature>
<dbReference type="InterPro" id="IPR005094">
    <property type="entry name" value="Endonuclease_MobA/VirD2"/>
</dbReference>
<dbReference type="EMBL" id="PEKN01000001">
    <property type="protein sequence ID" value="PIK20448.1"/>
    <property type="molecule type" value="Genomic_DNA"/>
</dbReference>
<proteinExistence type="predicted"/>
<dbReference type="AlphaFoldDB" id="A0A2G8IAC0"/>
<dbReference type="RefSeq" id="WP_099835540.1">
    <property type="nucleotide sequence ID" value="NZ_PEKN01000001.1"/>
</dbReference>